<proteinExistence type="predicted"/>
<reference evidence="1" key="1">
    <citation type="journal article" date="2014" name="Front. Microbiol.">
        <title>High frequency of phylogenetically diverse reductive dehalogenase-homologous genes in deep subseafloor sedimentary metagenomes.</title>
        <authorList>
            <person name="Kawai M."/>
            <person name="Futagami T."/>
            <person name="Toyoda A."/>
            <person name="Takaki Y."/>
            <person name="Nishi S."/>
            <person name="Hori S."/>
            <person name="Arai W."/>
            <person name="Tsubouchi T."/>
            <person name="Morono Y."/>
            <person name="Uchiyama I."/>
            <person name="Ito T."/>
            <person name="Fujiyama A."/>
            <person name="Inagaki F."/>
            <person name="Takami H."/>
        </authorList>
    </citation>
    <scope>NUCLEOTIDE SEQUENCE</scope>
    <source>
        <strain evidence="1">Expedition CK06-06</strain>
    </source>
</reference>
<gene>
    <name evidence="1" type="ORF">S01H1_12694</name>
</gene>
<accession>X0S1I8</accession>
<name>X0S1I8_9ZZZZ</name>
<evidence type="ECO:0000313" key="1">
    <source>
        <dbReference type="EMBL" id="GAF69827.1"/>
    </source>
</evidence>
<dbReference type="AlphaFoldDB" id="X0S1I8"/>
<protein>
    <submittedName>
        <fullName evidence="1">Uncharacterized protein</fullName>
    </submittedName>
</protein>
<sequence length="215" mass="23885">FSCSSEGDKRKAVRDSYGEPDLIEESEFAGMKIELYVYARKDINRAYEFRKTVSSCGGSGQWYVYRMYFADYLGYALYLPPEIKHTPVESAPPGDKIIISAEVADDEEVVSVTLYYRVAGDEEFLSVRMTASENNIFSATIPAEVVIVEGVEYYIEANDEEHSSELPKKGVYVVAVSSKEKVVVYKPAETSAGIILPSSLHEPGEIFNDTSPVSP</sequence>
<organism evidence="1">
    <name type="scientific">marine sediment metagenome</name>
    <dbReference type="NCBI Taxonomy" id="412755"/>
    <lineage>
        <taxon>unclassified sequences</taxon>
        <taxon>metagenomes</taxon>
        <taxon>ecological metagenomes</taxon>
    </lineage>
</organism>
<comment type="caution">
    <text evidence="1">The sequence shown here is derived from an EMBL/GenBank/DDBJ whole genome shotgun (WGS) entry which is preliminary data.</text>
</comment>
<dbReference type="EMBL" id="BARS01006528">
    <property type="protein sequence ID" value="GAF69827.1"/>
    <property type="molecule type" value="Genomic_DNA"/>
</dbReference>
<feature type="non-terminal residue" evidence="1">
    <location>
        <position position="1"/>
    </location>
</feature>